<feature type="chain" id="PRO_5021439913" evidence="8">
    <location>
        <begin position="21"/>
        <end position="692"/>
    </location>
</feature>
<dbReference type="SUPFAM" id="SSF52833">
    <property type="entry name" value="Thioredoxin-like"/>
    <property type="match status" value="1"/>
</dbReference>
<dbReference type="GO" id="GO:0015035">
    <property type="term" value="F:protein-disulfide reductase activity"/>
    <property type="evidence" value="ECO:0007669"/>
    <property type="project" value="TreeGrafter"/>
</dbReference>
<proteinExistence type="predicted"/>
<dbReference type="InterPro" id="IPR013766">
    <property type="entry name" value="Thioredoxin_domain"/>
</dbReference>
<dbReference type="GO" id="GO:0005886">
    <property type="term" value="C:plasma membrane"/>
    <property type="evidence" value="ECO:0007669"/>
    <property type="project" value="UniProtKB-SubCell"/>
</dbReference>
<sequence length="692" mass="71587">MLTRLFLALSALILAGPALAASSAKLPNTEVALISEAKAPAPGQRFTIGLMMTPKPGWHTYWENPGDSGMATRAQWQLPNGVSVSTFRYPVPKTYVVAGLMNHVYGEKNILLADVTVPQGASGELPLKARIDWLVCNDKICIPEGADLDLTLPIGDGAADPAQRANFDAARAALPRELAAGASFQTVGQRIRLNVPLADPESVTAAHFFASRDDGVLFASPQTVSRTANSLVIETDAVPGSNPTALPGVLRIERGADVMGLAFSANPGTVPTGEPLSAQAGKGSMAAFWPALGLAILGGLLLNLMPCVFPILSLKALSLAKSGESEAHARAEGLAYTGGVMLVTTLLGIAAIAIAAAGAGAGWAFQLQDPRVILFLMLLTLAIGLNFSGLYEVNLGTANVGSGLASKPGAKGAFFTGALAAFVATPCTGPFMAGALGAALVLPPAAGVAVFAGLGLGLALPFLAIGFIPALRRRLPKPGPWMANFRRILAVPMFLTALALAWVLGRQAGLNALTTGLSLALMLTILLWILGLRQQKQASVVITISLAALLALLSPLALSAVSTDDGGLTADPGPEDLSAVPFTPEAIARAQADRKPTFLYFTADWCLTCKVNEKGALSDPAVAVAFQQAGIQVMVGDWTRPDPAIARFLEQRGRAGIPLYLFYDSNGSITELPQILTVKTLTGLASAGSSAS</sequence>
<keyword evidence="11" id="KW-1185">Reference proteome</keyword>
<dbReference type="InterPro" id="IPR028250">
    <property type="entry name" value="DsbDN"/>
</dbReference>
<evidence type="ECO:0000256" key="3">
    <source>
        <dbReference type="ARBA" id="ARBA00022692"/>
    </source>
</evidence>
<dbReference type="Pfam" id="PF11412">
    <property type="entry name" value="DsbD_N"/>
    <property type="match status" value="1"/>
</dbReference>
<feature type="transmembrane region" description="Helical" evidence="7">
    <location>
        <begin position="287"/>
        <end position="312"/>
    </location>
</feature>
<dbReference type="AlphaFoldDB" id="A0A501XNA4"/>
<dbReference type="PANTHER" id="PTHR32234:SF3">
    <property type="entry name" value="SUPPRESSION OF COPPER SENSITIVITY PROTEIN"/>
    <property type="match status" value="1"/>
</dbReference>
<feature type="transmembrane region" description="Helical" evidence="7">
    <location>
        <begin position="488"/>
        <end position="504"/>
    </location>
</feature>
<keyword evidence="2" id="KW-1003">Cell membrane</keyword>
<feature type="transmembrane region" description="Helical" evidence="7">
    <location>
        <begin position="538"/>
        <end position="558"/>
    </location>
</feature>
<evidence type="ECO:0000256" key="5">
    <source>
        <dbReference type="ARBA" id="ARBA00022989"/>
    </source>
</evidence>
<protein>
    <submittedName>
        <fullName evidence="10">DUF255 domain-containing protein</fullName>
    </submittedName>
</protein>
<accession>A0A501XNA4</accession>
<dbReference type="InterPro" id="IPR036249">
    <property type="entry name" value="Thioredoxin-like_sf"/>
</dbReference>
<evidence type="ECO:0000256" key="4">
    <source>
        <dbReference type="ARBA" id="ARBA00022748"/>
    </source>
</evidence>
<dbReference type="Proteomes" id="UP000319897">
    <property type="component" value="Unassembled WGS sequence"/>
</dbReference>
<feature type="signal peptide" evidence="8">
    <location>
        <begin position="1"/>
        <end position="20"/>
    </location>
</feature>
<keyword evidence="8" id="KW-0732">Signal</keyword>
<dbReference type="EMBL" id="VFSU01000019">
    <property type="protein sequence ID" value="TPE62128.1"/>
    <property type="molecule type" value="Genomic_DNA"/>
</dbReference>
<dbReference type="GO" id="GO:0017004">
    <property type="term" value="P:cytochrome complex assembly"/>
    <property type="evidence" value="ECO:0007669"/>
    <property type="project" value="UniProtKB-KW"/>
</dbReference>
<reference evidence="10 11" key="1">
    <citation type="submission" date="2019-06" db="EMBL/GenBank/DDBJ databases">
        <authorList>
            <person name="Lee I."/>
            <person name="Jang G.I."/>
            <person name="Hwang C.Y."/>
        </authorList>
    </citation>
    <scope>NUCLEOTIDE SEQUENCE [LARGE SCALE GENOMIC DNA]</scope>
    <source>
        <strain evidence="10 11">PAMC 28131</strain>
    </source>
</reference>
<evidence type="ECO:0000256" key="8">
    <source>
        <dbReference type="SAM" id="SignalP"/>
    </source>
</evidence>
<feature type="transmembrane region" description="Helical" evidence="7">
    <location>
        <begin position="333"/>
        <end position="366"/>
    </location>
</feature>
<feature type="transmembrane region" description="Helical" evidence="7">
    <location>
        <begin position="510"/>
        <end position="531"/>
    </location>
</feature>
<dbReference type="InterPro" id="IPR003834">
    <property type="entry name" value="Cyt_c_assmbl_TM_dom"/>
</dbReference>
<comment type="caution">
    <text evidence="10">The sequence shown here is derived from an EMBL/GenBank/DDBJ whole genome shotgun (WGS) entry which is preliminary data.</text>
</comment>
<dbReference type="Pfam" id="PF13899">
    <property type="entry name" value="Thioredoxin_7"/>
    <property type="match status" value="1"/>
</dbReference>
<evidence type="ECO:0000256" key="6">
    <source>
        <dbReference type="ARBA" id="ARBA00023136"/>
    </source>
</evidence>
<dbReference type="InterPro" id="IPR035671">
    <property type="entry name" value="DsbD_gamma"/>
</dbReference>
<dbReference type="PROSITE" id="PS51352">
    <property type="entry name" value="THIOREDOXIN_2"/>
    <property type="match status" value="1"/>
</dbReference>
<evidence type="ECO:0000259" key="9">
    <source>
        <dbReference type="PROSITE" id="PS51352"/>
    </source>
</evidence>
<evidence type="ECO:0000256" key="2">
    <source>
        <dbReference type="ARBA" id="ARBA00022475"/>
    </source>
</evidence>
<evidence type="ECO:0000256" key="1">
    <source>
        <dbReference type="ARBA" id="ARBA00004651"/>
    </source>
</evidence>
<dbReference type="OrthoDB" id="9811036at2"/>
<keyword evidence="5 7" id="KW-1133">Transmembrane helix</keyword>
<comment type="subcellular location">
    <subcellularLocation>
        <location evidence="1">Cell membrane</location>
        <topology evidence="1">Multi-pass membrane protein</topology>
    </subcellularLocation>
</comment>
<dbReference type="Gene3D" id="3.40.30.10">
    <property type="entry name" value="Glutaredoxin"/>
    <property type="match status" value="1"/>
</dbReference>
<feature type="transmembrane region" description="Helical" evidence="7">
    <location>
        <begin position="445"/>
        <end position="468"/>
    </location>
</feature>
<name>A0A501XNA4_9SPHN</name>
<organism evidence="10 11">
    <name type="scientific">Sandaracinobacter neustonicus</name>
    <dbReference type="NCBI Taxonomy" id="1715348"/>
    <lineage>
        <taxon>Bacteria</taxon>
        <taxon>Pseudomonadati</taxon>
        <taxon>Pseudomonadota</taxon>
        <taxon>Alphaproteobacteria</taxon>
        <taxon>Sphingomonadales</taxon>
        <taxon>Sphingosinicellaceae</taxon>
        <taxon>Sandaracinobacter</taxon>
    </lineage>
</organism>
<evidence type="ECO:0000256" key="7">
    <source>
        <dbReference type="SAM" id="Phobius"/>
    </source>
</evidence>
<feature type="transmembrane region" description="Helical" evidence="7">
    <location>
        <begin position="412"/>
        <end position="433"/>
    </location>
</feature>
<evidence type="ECO:0000313" key="10">
    <source>
        <dbReference type="EMBL" id="TPE62128.1"/>
    </source>
</evidence>
<dbReference type="Pfam" id="PF02683">
    <property type="entry name" value="DsbD_TM"/>
    <property type="match status" value="1"/>
</dbReference>
<keyword evidence="6 7" id="KW-0472">Membrane</keyword>
<feature type="domain" description="Thioredoxin" evidence="9">
    <location>
        <begin position="550"/>
        <end position="690"/>
    </location>
</feature>
<dbReference type="GO" id="GO:0045454">
    <property type="term" value="P:cell redox homeostasis"/>
    <property type="evidence" value="ECO:0007669"/>
    <property type="project" value="TreeGrafter"/>
</dbReference>
<dbReference type="PANTHER" id="PTHR32234">
    <property type="entry name" value="THIOL:DISULFIDE INTERCHANGE PROTEIN DSBD"/>
    <property type="match status" value="1"/>
</dbReference>
<evidence type="ECO:0000313" key="11">
    <source>
        <dbReference type="Proteomes" id="UP000319897"/>
    </source>
</evidence>
<keyword evidence="4" id="KW-0201">Cytochrome c-type biogenesis</keyword>
<feature type="transmembrane region" description="Helical" evidence="7">
    <location>
        <begin position="372"/>
        <end position="391"/>
    </location>
</feature>
<keyword evidence="3 7" id="KW-0812">Transmembrane</keyword>
<dbReference type="CDD" id="cd02953">
    <property type="entry name" value="DsbDgamma"/>
    <property type="match status" value="1"/>
</dbReference>
<gene>
    <name evidence="10" type="ORF">FJQ54_06210</name>
</gene>
<dbReference type="RefSeq" id="WP_140927554.1">
    <property type="nucleotide sequence ID" value="NZ_VFSU01000019.1"/>
</dbReference>